<dbReference type="InterPro" id="IPR023173">
    <property type="entry name" value="NADPH_Cyt_P450_Rdtase_alpha"/>
</dbReference>
<dbReference type="OrthoDB" id="1856718at2759"/>
<dbReference type="InterPro" id="IPR017927">
    <property type="entry name" value="FAD-bd_FR_type"/>
</dbReference>
<dbReference type="GO" id="GO:0050660">
    <property type="term" value="F:flavin adenine dinucleotide binding"/>
    <property type="evidence" value="ECO:0007669"/>
    <property type="project" value="TreeGrafter"/>
</dbReference>
<evidence type="ECO:0000256" key="8">
    <source>
        <dbReference type="ARBA" id="ARBA00022857"/>
    </source>
</evidence>
<evidence type="ECO:0000256" key="5">
    <source>
        <dbReference type="ARBA" id="ARBA00022643"/>
    </source>
</evidence>
<dbReference type="PANTHER" id="PTHR19384">
    <property type="entry name" value="NITRIC OXIDE SYNTHASE-RELATED"/>
    <property type="match status" value="1"/>
</dbReference>
<dbReference type="GO" id="GO:0030586">
    <property type="term" value="F:[methionine synthase] reductase (NADPH) activity"/>
    <property type="evidence" value="ECO:0007669"/>
    <property type="project" value="UniProtKB-EC"/>
</dbReference>
<dbReference type="InterPro" id="IPR008254">
    <property type="entry name" value="Flavodoxin/NO_synth"/>
</dbReference>
<proteinExistence type="predicted"/>
<keyword evidence="9" id="KW-0560">Oxidoreductase</keyword>
<dbReference type="GO" id="GO:0050667">
    <property type="term" value="P:homocysteine metabolic process"/>
    <property type="evidence" value="ECO:0007669"/>
    <property type="project" value="TreeGrafter"/>
</dbReference>
<comment type="caution">
    <text evidence="15">The sequence shown here is derived from an EMBL/GenBank/DDBJ whole genome shotgun (WGS) entry which is preliminary data.</text>
</comment>
<dbReference type="SUPFAM" id="SSF63380">
    <property type="entry name" value="Riboflavin synthase domain-like"/>
    <property type="match status" value="1"/>
</dbReference>
<keyword evidence="10" id="KW-0486">Methionine biosynthesis</keyword>
<gene>
    <name evidence="15" type="ORF">POCULU_LOCUS1313</name>
</gene>
<evidence type="ECO:0000256" key="4">
    <source>
        <dbReference type="ARBA" id="ARBA00022630"/>
    </source>
</evidence>
<dbReference type="InterPro" id="IPR001433">
    <property type="entry name" value="OxRdtase_FAD/NAD-bd"/>
</dbReference>
<evidence type="ECO:0000256" key="6">
    <source>
        <dbReference type="ARBA" id="ARBA00022691"/>
    </source>
</evidence>
<dbReference type="EMBL" id="CAJVPJ010000095">
    <property type="protein sequence ID" value="CAG8476485.1"/>
    <property type="molecule type" value="Genomic_DNA"/>
</dbReference>
<dbReference type="PROSITE" id="PS51384">
    <property type="entry name" value="FAD_FR"/>
    <property type="match status" value="1"/>
</dbReference>
<name>A0A9N8WAM4_9GLOM</name>
<protein>
    <recommendedName>
        <fullName evidence="12">Methionine synthase reductase</fullName>
        <ecNumber evidence="11">1.16.1.8</ecNumber>
    </recommendedName>
</protein>
<dbReference type="Gene3D" id="3.40.50.80">
    <property type="entry name" value="Nucleotide-binding domain of ferredoxin-NADP reductase (FNR) module"/>
    <property type="match status" value="1"/>
</dbReference>
<feature type="domain" description="Flavodoxin-like" evidence="13">
    <location>
        <begin position="9"/>
        <end position="150"/>
    </location>
</feature>
<reference evidence="15" key="1">
    <citation type="submission" date="2021-06" db="EMBL/GenBank/DDBJ databases">
        <authorList>
            <person name="Kallberg Y."/>
            <person name="Tangrot J."/>
            <person name="Rosling A."/>
        </authorList>
    </citation>
    <scope>NUCLEOTIDE SEQUENCE</scope>
    <source>
        <strain evidence="15">IA702</strain>
    </source>
</reference>
<dbReference type="FunFam" id="3.40.50.360:FF:000059">
    <property type="entry name" value="5-methyltetrahydrofolate-homocysteine methyltransferase reductase"/>
    <property type="match status" value="1"/>
</dbReference>
<dbReference type="FunFam" id="1.20.990.10:FF:000007">
    <property type="entry name" value="Methionine synthase reductase"/>
    <property type="match status" value="1"/>
</dbReference>
<dbReference type="Pfam" id="PF00175">
    <property type="entry name" value="NAD_binding_1"/>
    <property type="match status" value="1"/>
</dbReference>
<organism evidence="15 16">
    <name type="scientific">Paraglomus occultum</name>
    <dbReference type="NCBI Taxonomy" id="144539"/>
    <lineage>
        <taxon>Eukaryota</taxon>
        <taxon>Fungi</taxon>
        <taxon>Fungi incertae sedis</taxon>
        <taxon>Mucoromycota</taxon>
        <taxon>Glomeromycotina</taxon>
        <taxon>Glomeromycetes</taxon>
        <taxon>Paraglomerales</taxon>
        <taxon>Paraglomeraceae</taxon>
        <taxon>Paraglomus</taxon>
    </lineage>
</organism>
<evidence type="ECO:0000313" key="16">
    <source>
        <dbReference type="Proteomes" id="UP000789572"/>
    </source>
</evidence>
<dbReference type="InterPro" id="IPR029039">
    <property type="entry name" value="Flavoprotein-like_sf"/>
</dbReference>
<dbReference type="SUPFAM" id="SSF52343">
    <property type="entry name" value="Ferredoxin reductase-like, C-terminal NADP-linked domain"/>
    <property type="match status" value="1"/>
</dbReference>
<keyword evidence="6" id="KW-0949">S-adenosyl-L-methionine</keyword>
<dbReference type="Gene3D" id="3.40.50.360">
    <property type="match status" value="1"/>
</dbReference>
<evidence type="ECO:0000256" key="1">
    <source>
        <dbReference type="ARBA" id="ARBA00001917"/>
    </source>
</evidence>
<comment type="cofactor">
    <cofactor evidence="2">
        <name>FAD</name>
        <dbReference type="ChEBI" id="CHEBI:57692"/>
    </cofactor>
</comment>
<sequence>MTINKSNKLVVLYASQTGNAEWIAKSINQEAVQRGFKSECYVTDDYEQADLEHTKVLIVVAANTGDGDPPENAIKFFRYLRKIKSKTFLSHCQFAILGLGDTNYTNFNNTAKRIEKKFLELGGRPFYDKGLADDASGLETVVEPWISNLWVALEKVCERTSTATTQTISTNDFSMKAMPTKNKDTNTTKETTIENVVANNNASTPTDDTNATRMNHAVSSTTATTVTTSTSATATTLIIKETTLNEETANNLTIMSTDDTSSVTTFTAALSITTPKLFSLGTPLTIDLSTLSTITQLTAIPRIPSSICRTTFHSTCKHTSKFLPPSFISTPSPIFQAYLSAATLLTDPDAVKRTLQIELEVDEEEKDTVTFLPGDAFGVIAPNDDGLVRGLLNRLGIGEDEMHKEVEIQSIDVAKHGDLPSHLKEAKSTSLYELLRYGLDLTSLIRKPLLRMLAECAVDAEEKKTLLFLCSKQGLGQFTALRNQLPTVLDVLATFPSCQPPFDRLLDVLLPLQPRYYSAINSLLAHPRSMHFAFNVVEFTNEFDVSKRGVCTPWLDELSGKVTERGVRVEINKDERVAIPLFLKPNTHEFNVPSDLKRNIIMIGPGTGVAPFLGFLQHRECQLKILYETMESIANVNRKDIGDIDHNGVDTNGTDHGDIEHKKTQSISSSYGESWLFYGCRDKSKDFLYKNEIEGYLSRGILGRLSVAVSREPGAGENGKPKYVQDLIKIHAKEVYEMIYDKDAVVFVCGDAKGMAKAVNDTLAAILSEYNGISHADALKQLLKWTDEKKYLLDLW</sequence>
<dbReference type="PRINTS" id="PR00371">
    <property type="entry name" value="FPNCR"/>
</dbReference>
<dbReference type="PROSITE" id="PS50902">
    <property type="entry name" value="FLAVODOXIN_LIKE"/>
    <property type="match status" value="1"/>
</dbReference>
<dbReference type="Pfam" id="PF00667">
    <property type="entry name" value="FAD_binding_1"/>
    <property type="match status" value="1"/>
</dbReference>
<evidence type="ECO:0000259" key="14">
    <source>
        <dbReference type="PROSITE" id="PS51384"/>
    </source>
</evidence>
<evidence type="ECO:0000256" key="9">
    <source>
        <dbReference type="ARBA" id="ARBA00023002"/>
    </source>
</evidence>
<dbReference type="SUPFAM" id="SSF52218">
    <property type="entry name" value="Flavoproteins"/>
    <property type="match status" value="1"/>
</dbReference>
<comment type="cofactor">
    <cofactor evidence="1">
        <name>FMN</name>
        <dbReference type="ChEBI" id="CHEBI:58210"/>
    </cofactor>
</comment>
<evidence type="ECO:0000256" key="12">
    <source>
        <dbReference type="ARBA" id="ARBA00040659"/>
    </source>
</evidence>
<evidence type="ECO:0000256" key="11">
    <source>
        <dbReference type="ARBA" id="ARBA00039088"/>
    </source>
</evidence>
<dbReference type="Pfam" id="PF00258">
    <property type="entry name" value="Flavodoxin_1"/>
    <property type="match status" value="1"/>
</dbReference>
<dbReference type="PRINTS" id="PR00369">
    <property type="entry name" value="FLAVODOXIN"/>
</dbReference>
<dbReference type="GO" id="GO:0010181">
    <property type="term" value="F:FMN binding"/>
    <property type="evidence" value="ECO:0007669"/>
    <property type="project" value="InterPro"/>
</dbReference>
<dbReference type="Gene3D" id="1.20.990.10">
    <property type="entry name" value="NADPH-cytochrome p450 Reductase, Chain A, domain 3"/>
    <property type="match status" value="1"/>
</dbReference>
<dbReference type="InterPro" id="IPR003097">
    <property type="entry name" value="CysJ-like_FAD-binding"/>
</dbReference>
<keyword evidence="16" id="KW-1185">Reference proteome</keyword>
<evidence type="ECO:0000259" key="13">
    <source>
        <dbReference type="PROSITE" id="PS50902"/>
    </source>
</evidence>
<dbReference type="InterPro" id="IPR039261">
    <property type="entry name" value="FNR_nucleotide-bd"/>
</dbReference>
<dbReference type="GO" id="GO:0005829">
    <property type="term" value="C:cytosol"/>
    <property type="evidence" value="ECO:0007669"/>
    <property type="project" value="TreeGrafter"/>
</dbReference>
<keyword evidence="4" id="KW-0285">Flavoprotein</keyword>
<dbReference type="GO" id="GO:0009086">
    <property type="term" value="P:methionine biosynthetic process"/>
    <property type="evidence" value="ECO:0007669"/>
    <property type="project" value="UniProtKB-KW"/>
</dbReference>
<dbReference type="Proteomes" id="UP000789572">
    <property type="component" value="Unassembled WGS sequence"/>
</dbReference>
<evidence type="ECO:0000256" key="2">
    <source>
        <dbReference type="ARBA" id="ARBA00001974"/>
    </source>
</evidence>
<dbReference type="InterPro" id="IPR001094">
    <property type="entry name" value="Flavdoxin-like"/>
</dbReference>
<feature type="domain" description="FAD-binding FR-type" evidence="14">
    <location>
        <begin position="332"/>
        <end position="585"/>
    </location>
</feature>
<keyword evidence="5" id="KW-0288">FMN</keyword>
<keyword evidence="7" id="KW-0274">FAD</keyword>
<evidence type="ECO:0000256" key="3">
    <source>
        <dbReference type="ARBA" id="ARBA00022605"/>
    </source>
</evidence>
<dbReference type="Gene3D" id="2.40.30.10">
    <property type="entry name" value="Translation factors"/>
    <property type="match status" value="1"/>
</dbReference>
<keyword evidence="3" id="KW-0028">Amino-acid biosynthesis</keyword>
<dbReference type="EC" id="1.16.1.8" evidence="11"/>
<accession>A0A9N8WAM4</accession>
<dbReference type="PANTHER" id="PTHR19384:SF84">
    <property type="entry name" value="METHIONINE SYNTHASE REDUCTASE"/>
    <property type="match status" value="1"/>
</dbReference>
<dbReference type="AlphaFoldDB" id="A0A9N8WAM4"/>
<evidence type="ECO:0000313" key="15">
    <source>
        <dbReference type="EMBL" id="CAG8476485.1"/>
    </source>
</evidence>
<keyword evidence="8" id="KW-0521">NADP</keyword>
<dbReference type="InterPro" id="IPR017938">
    <property type="entry name" value="Riboflavin_synthase-like_b-brl"/>
</dbReference>
<evidence type="ECO:0000256" key="10">
    <source>
        <dbReference type="ARBA" id="ARBA00023167"/>
    </source>
</evidence>
<evidence type="ECO:0000256" key="7">
    <source>
        <dbReference type="ARBA" id="ARBA00022827"/>
    </source>
</evidence>
<dbReference type="InterPro" id="IPR001709">
    <property type="entry name" value="Flavoprot_Pyr_Nucl_cyt_Rdtase"/>
</dbReference>